<dbReference type="EMBL" id="CU466930">
    <property type="protein sequence ID" value="CAO81116.1"/>
    <property type="molecule type" value="Genomic_DNA"/>
</dbReference>
<organism evidence="1 2">
    <name type="scientific">Cloacimonas acidaminovorans (strain Evry)</name>
    <dbReference type="NCBI Taxonomy" id="459349"/>
    <lineage>
        <taxon>Bacteria</taxon>
        <taxon>Pseudomonadati</taxon>
        <taxon>Candidatus Cloacimonadota</taxon>
        <taxon>Candidatus Cloacimonadia</taxon>
        <taxon>Candidatus Cloacimonadales</taxon>
        <taxon>Candidatus Cloacimonadaceae</taxon>
        <taxon>Candidatus Cloacimonas</taxon>
    </lineage>
</organism>
<keyword evidence="2" id="KW-1185">Reference proteome</keyword>
<dbReference type="AlphaFoldDB" id="B0VIC8"/>
<reference evidence="1 2" key="1">
    <citation type="journal article" date="2008" name="J. Bacteriol.">
        <title>'Candidatus Cloacamonas acidaminovorans': genome sequence reconstruction provides a first glimpse of a new bacterial division.</title>
        <authorList>
            <person name="Pelletier E."/>
            <person name="Kreimeyer A."/>
            <person name="Bocs S."/>
            <person name="Rouy Z."/>
            <person name="Gyapay G."/>
            <person name="Chouari R."/>
            <person name="Riviere D."/>
            <person name="Ganesan A."/>
            <person name="Daegelen P."/>
            <person name="Sghir A."/>
            <person name="Cohen G.N."/>
            <person name="Medigue C."/>
            <person name="Weissenbach J."/>
            <person name="Le Paslier D."/>
        </authorList>
    </citation>
    <scope>NUCLEOTIDE SEQUENCE [LARGE SCALE GENOMIC DNA]</scope>
    <source>
        <strain evidence="2">Evry</strain>
    </source>
</reference>
<dbReference type="HOGENOM" id="CLU_174786_0_0_0"/>
<dbReference type="Proteomes" id="UP000002019">
    <property type="component" value="Chromosome"/>
</dbReference>
<name>B0VIC8_CLOAI</name>
<dbReference type="STRING" id="459349.CLOAM1256"/>
<proteinExistence type="predicted"/>
<dbReference type="KEGG" id="caci:CLOAM1256"/>
<dbReference type="OrthoDB" id="6106106at2"/>
<evidence type="ECO:0000313" key="1">
    <source>
        <dbReference type="EMBL" id="CAO81116.1"/>
    </source>
</evidence>
<accession>B0VIC8</accession>
<sequence>MKTGKIIDVKCRCGYTLFRYYKAGKGRLIKCIISRLTEDFVGLKGAETFSRPKCPKCGKELGIIKMIHGEPALKLNQGTIETIRL</sequence>
<dbReference type="RefSeq" id="WP_015424974.1">
    <property type="nucleotide sequence ID" value="NC_020449.1"/>
</dbReference>
<evidence type="ECO:0000313" key="2">
    <source>
        <dbReference type="Proteomes" id="UP000002019"/>
    </source>
</evidence>
<gene>
    <name evidence="1" type="ordered locus">CLOAM1256</name>
</gene>
<protein>
    <submittedName>
        <fullName evidence="1">Uncharacterized protein</fullName>
    </submittedName>
</protein>